<dbReference type="PANTHER" id="PTHR37332">
    <property type="entry name" value="EXPRESSED PROTEIN"/>
    <property type="match status" value="1"/>
</dbReference>
<gene>
    <name evidence="2" type="ORF">CCR75_001072</name>
</gene>
<organism evidence="2 3">
    <name type="scientific">Bremia lactucae</name>
    <name type="common">Lettuce downy mildew</name>
    <dbReference type="NCBI Taxonomy" id="4779"/>
    <lineage>
        <taxon>Eukaryota</taxon>
        <taxon>Sar</taxon>
        <taxon>Stramenopiles</taxon>
        <taxon>Oomycota</taxon>
        <taxon>Peronosporomycetes</taxon>
        <taxon>Peronosporales</taxon>
        <taxon>Peronosporaceae</taxon>
        <taxon>Bremia</taxon>
    </lineage>
</organism>
<dbReference type="AlphaFoldDB" id="A0A976IHG1"/>
<name>A0A976IHG1_BRELC</name>
<evidence type="ECO:0000256" key="1">
    <source>
        <dbReference type="SAM" id="MobiDB-lite"/>
    </source>
</evidence>
<feature type="region of interest" description="Disordered" evidence="1">
    <location>
        <begin position="37"/>
        <end position="58"/>
    </location>
</feature>
<reference evidence="2 3" key="1">
    <citation type="journal article" date="2021" name="Genome Biol.">
        <title>AFLAP: assembly-free linkage analysis pipeline using k-mers from genome sequencing data.</title>
        <authorList>
            <person name="Fletcher K."/>
            <person name="Zhang L."/>
            <person name="Gil J."/>
            <person name="Han R."/>
            <person name="Cavanaugh K."/>
            <person name="Michelmore R."/>
        </authorList>
    </citation>
    <scope>NUCLEOTIDE SEQUENCE [LARGE SCALE GENOMIC DNA]</scope>
    <source>
        <strain evidence="2 3">SF5</strain>
    </source>
</reference>
<dbReference type="RefSeq" id="XP_067821370.1">
    <property type="nucleotide sequence ID" value="XM_067959177.1"/>
</dbReference>
<dbReference type="EMBL" id="SHOA02000015">
    <property type="protein sequence ID" value="TDH71871.1"/>
    <property type="molecule type" value="Genomic_DNA"/>
</dbReference>
<dbReference type="PANTHER" id="PTHR37332:SF1">
    <property type="entry name" value="ELMO DOMAIN-CONTAINING PROTEIN"/>
    <property type="match status" value="1"/>
</dbReference>
<evidence type="ECO:0000313" key="3">
    <source>
        <dbReference type="Proteomes" id="UP000294530"/>
    </source>
</evidence>
<dbReference type="Proteomes" id="UP000294530">
    <property type="component" value="Unassembled WGS sequence"/>
</dbReference>
<dbReference type="OrthoDB" id="14339at2759"/>
<dbReference type="KEGG" id="blac:94344848"/>
<sequence length="386" mass="43068">MEDTQAVSSEQELLASLPPPPSAFPDLIASFNTNENVNNESKATPALHQRRNSRSSASTIGNSVASVAGIVSSNLTSSFASASLSFHSLLSASQNATDSNANDVNEALDIADQTSKEVATVAAVDALIAAKLLQEVTVQQRMKILEELIQHRRFDWNYLKTMHEGSNYWLNIALLREQQVLQYIGKKPRSRRSAQFFYLGLGLGKLVEETPHPELLAMNCCQLLEELEFFFASTAVQSMKMMVATSSTLYDKENFDAYSTEEAFRPSVYKWNQRPMYRRLMTPPIPFPLDYREVLLSLCDILALVYSKLIEDNGASENIHLFQSILRFDNRIQKLVIDPIKKEFAAVAAQVVAEEMRLVRIAYAAQKEETKPSISSESSGKVLDAV</sequence>
<evidence type="ECO:0000313" key="2">
    <source>
        <dbReference type="EMBL" id="TDH71871.1"/>
    </source>
</evidence>
<keyword evidence="3" id="KW-1185">Reference proteome</keyword>
<accession>A0A976IHG1</accession>
<dbReference type="GeneID" id="94344848"/>
<protein>
    <submittedName>
        <fullName evidence="2">Uncharacterized protein</fullName>
    </submittedName>
</protein>
<feature type="region of interest" description="Disordered" evidence="1">
    <location>
        <begin position="1"/>
        <end position="21"/>
    </location>
</feature>
<proteinExistence type="predicted"/>
<comment type="caution">
    <text evidence="2">The sequence shown here is derived from an EMBL/GenBank/DDBJ whole genome shotgun (WGS) entry which is preliminary data.</text>
</comment>